<dbReference type="GO" id="GO:0006400">
    <property type="term" value="P:tRNA modification"/>
    <property type="evidence" value="ECO:0007669"/>
    <property type="project" value="TreeGrafter"/>
</dbReference>
<evidence type="ECO:0000256" key="6">
    <source>
        <dbReference type="ARBA" id="ARBA00022741"/>
    </source>
</evidence>
<feature type="region of interest" description="Interaction with substrate tRNA" evidence="10">
    <location>
        <begin position="50"/>
        <end position="53"/>
    </location>
</feature>
<dbReference type="NCBIfam" id="TIGR00174">
    <property type="entry name" value="miaA"/>
    <property type="match status" value="1"/>
</dbReference>
<comment type="caution">
    <text evidence="10">Lacks conserved residue(s) required for the propagation of feature annotation.</text>
</comment>
<dbReference type="SUPFAM" id="SSF52540">
    <property type="entry name" value="P-loop containing nucleoside triphosphate hydrolases"/>
    <property type="match status" value="2"/>
</dbReference>
<dbReference type="Proteomes" id="UP000554004">
    <property type="component" value="Unassembled WGS sequence"/>
</dbReference>
<evidence type="ECO:0000313" key="14">
    <source>
        <dbReference type="EMBL" id="NLE31226.1"/>
    </source>
</evidence>
<dbReference type="Gene3D" id="3.40.50.300">
    <property type="entry name" value="P-loop containing nucleotide triphosphate hydrolases"/>
    <property type="match status" value="1"/>
</dbReference>
<dbReference type="EC" id="2.5.1.75" evidence="10"/>
<evidence type="ECO:0000256" key="2">
    <source>
        <dbReference type="ARBA" id="ARBA00003213"/>
    </source>
</evidence>
<comment type="catalytic activity">
    <reaction evidence="9 10 11">
        <text>adenosine(37) in tRNA + dimethylallyl diphosphate = N(6)-dimethylallyladenosine(37) in tRNA + diphosphate</text>
        <dbReference type="Rhea" id="RHEA:26482"/>
        <dbReference type="Rhea" id="RHEA-COMP:10162"/>
        <dbReference type="Rhea" id="RHEA-COMP:10375"/>
        <dbReference type="ChEBI" id="CHEBI:33019"/>
        <dbReference type="ChEBI" id="CHEBI:57623"/>
        <dbReference type="ChEBI" id="CHEBI:74411"/>
        <dbReference type="ChEBI" id="CHEBI:74415"/>
        <dbReference type="EC" id="2.5.1.75"/>
    </reaction>
</comment>
<evidence type="ECO:0000256" key="11">
    <source>
        <dbReference type="RuleBase" id="RU003783"/>
    </source>
</evidence>
<dbReference type="InterPro" id="IPR039657">
    <property type="entry name" value="Dimethylallyltransferase"/>
</dbReference>
<evidence type="ECO:0000256" key="8">
    <source>
        <dbReference type="ARBA" id="ARBA00022842"/>
    </source>
</evidence>
<evidence type="ECO:0000256" key="7">
    <source>
        <dbReference type="ARBA" id="ARBA00022840"/>
    </source>
</evidence>
<dbReference type="InterPro" id="IPR027417">
    <property type="entry name" value="P-loop_NTPase"/>
</dbReference>
<keyword evidence="8 10" id="KW-0460">Magnesium</keyword>
<evidence type="ECO:0000313" key="15">
    <source>
        <dbReference type="Proteomes" id="UP000554004"/>
    </source>
</evidence>
<dbReference type="PANTHER" id="PTHR11088">
    <property type="entry name" value="TRNA DIMETHYLALLYLTRANSFERASE"/>
    <property type="match status" value="1"/>
</dbReference>
<dbReference type="PANTHER" id="PTHR11088:SF60">
    <property type="entry name" value="TRNA DIMETHYLALLYLTRANSFERASE"/>
    <property type="match status" value="1"/>
</dbReference>
<organism evidence="14 15">
    <name type="scientific">Candidatus Dojkabacteria bacterium</name>
    <dbReference type="NCBI Taxonomy" id="2099670"/>
    <lineage>
        <taxon>Bacteria</taxon>
        <taxon>Candidatus Dojkabacteria</taxon>
    </lineage>
</organism>
<sequence length="305" mass="35418">MDYILDIKIYSQMIDYKGKIIVVAGPTASGKSDIALSLAKEVNGYIINGDSRQLYTDLNIGTSKPKFDSKISKGEDIKDGISHFLYDYINPKESFTLYDYQKDVNTVLNSSKGIPILVGGSGLYIDSVIFNYNLVKNSKEILNLESKTVKELQELANDFLKDMNESDRANRHRLIRAITRGGINTQRGEELENIYFVIDIDRDTLKERVRKRIDKMFKEGLLEENTSLLDKGYTYVDKGMNSIGYIEFKEYFENKISIDDVKEEIFKNTMAYIKRQRTWFRRNKNSIWVDSYNQILKESLRYIDK</sequence>
<evidence type="ECO:0000256" key="5">
    <source>
        <dbReference type="ARBA" id="ARBA00022694"/>
    </source>
</evidence>
<dbReference type="Pfam" id="PF01715">
    <property type="entry name" value="IPPT"/>
    <property type="match status" value="1"/>
</dbReference>
<protein>
    <recommendedName>
        <fullName evidence="10">tRNA dimethylallyltransferase</fullName>
        <ecNumber evidence="10">2.5.1.75</ecNumber>
    </recommendedName>
    <alternativeName>
        <fullName evidence="10">Dimethylallyl diphosphate:tRNA dimethylallyltransferase</fullName>
        <shortName evidence="10">DMAPP:tRNA dimethylallyltransferase</shortName>
        <shortName evidence="10">DMATase</shortName>
    </alternativeName>
    <alternativeName>
        <fullName evidence="10">Isopentenyl-diphosphate:tRNA isopentenyltransferase</fullName>
        <shortName evidence="10">IPP transferase</shortName>
        <shortName evidence="10">IPPT</shortName>
        <shortName evidence="10">IPTase</shortName>
    </alternativeName>
</protein>
<feature type="site" description="Interaction with substrate tRNA" evidence="10">
    <location>
        <position position="121"/>
    </location>
</feature>
<proteinExistence type="inferred from homology"/>
<comment type="subunit">
    <text evidence="10">Monomer.</text>
</comment>
<gene>
    <name evidence="10 14" type="primary">miaA</name>
    <name evidence="14" type="ORF">GX618_03045</name>
</gene>
<dbReference type="GO" id="GO:0005524">
    <property type="term" value="F:ATP binding"/>
    <property type="evidence" value="ECO:0007669"/>
    <property type="project" value="UniProtKB-UniRule"/>
</dbReference>
<dbReference type="InterPro" id="IPR018022">
    <property type="entry name" value="IPT"/>
</dbReference>
<evidence type="ECO:0000256" key="10">
    <source>
        <dbReference type="HAMAP-Rule" id="MF_00185"/>
    </source>
</evidence>
<reference evidence="14 15" key="1">
    <citation type="journal article" date="2020" name="Biotechnol. Biofuels">
        <title>New insights from the biogas microbiome by comprehensive genome-resolved metagenomics of nearly 1600 species originating from multiple anaerobic digesters.</title>
        <authorList>
            <person name="Campanaro S."/>
            <person name="Treu L."/>
            <person name="Rodriguez-R L.M."/>
            <person name="Kovalovszki A."/>
            <person name="Ziels R.M."/>
            <person name="Maus I."/>
            <person name="Zhu X."/>
            <person name="Kougias P.G."/>
            <person name="Basile A."/>
            <person name="Luo G."/>
            <person name="Schluter A."/>
            <person name="Konstantinidis K.T."/>
            <person name="Angelidaki I."/>
        </authorList>
    </citation>
    <scope>NUCLEOTIDE SEQUENCE [LARGE SCALE GENOMIC DNA]</scope>
    <source>
        <strain evidence="14">AS06rmzACSIP_421</strain>
    </source>
</reference>
<dbReference type="Gene3D" id="1.10.287.890">
    <property type="entry name" value="Crystal structure of tRNA isopentenylpyrophosphate transferase (bh2366) domain"/>
    <property type="match status" value="1"/>
</dbReference>
<accession>A0A847EU90</accession>
<comment type="cofactor">
    <cofactor evidence="1 10">
        <name>Mg(2+)</name>
        <dbReference type="ChEBI" id="CHEBI:18420"/>
    </cofactor>
</comment>
<dbReference type="HAMAP" id="MF_00185">
    <property type="entry name" value="IPP_trans"/>
    <property type="match status" value="1"/>
</dbReference>
<feature type="binding site" evidence="10">
    <location>
        <begin position="27"/>
        <end position="32"/>
    </location>
    <ligand>
        <name>substrate</name>
    </ligand>
</feature>
<evidence type="ECO:0000256" key="3">
    <source>
        <dbReference type="ARBA" id="ARBA00005842"/>
    </source>
</evidence>
<keyword evidence="6 10" id="KW-0547">Nucleotide-binding</keyword>
<dbReference type="GO" id="GO:0052381">
    <property type="term" value="F:tRNA dimethylallyltransferase activity"/>
    <property type="evidence" value="ECO:0007669"/>
    <property type="project" value="UniProtKB-UniRule"/>
</dbReference>
<feature type="binding site" evidence="10">
    <location>
        <begin position="25"/>
        <end position="32"/>
    </location>
    <ligand>
        <name>ATP</name>
        <dbReference type="ChEBI" id="CHEBI:30616"/>
    </ligand>
</feature>
<comment type="caution">
    <text evidence="14">The sequence shown here is derived from an EMBL/GenBank/DDBJ whole genome shotgun (WGS) entry which is preliminary data.</text>
</comment>
<evidence type="ECO:0000256" key="12">
    <source>
        <dbReference type="RuleBase" id="RU003784"/>
    </source>
</evidence>
<keyword evidence="7 10" id="KW-0067">ATP-binding</keyword>
<comment type="similarity">
    <text evidence="3 10 13">Belongs to the IPP transferase family.</text>
</comment>
<name>A0A847EU90_9BACT</name>
<keyword evidence="5 10" id="KW-0819">tRNA processing</keyword>
<dbReference type="AlphaFoldDB" id="A0A847EU90"/>
<evidence type="ECO:0000256" key="9">
    <source>
        <dbReference type="ARBA" id="ARBA00049563"/>
    </source>
</evidence>
<keyword evidence="4 10" id="KW-0808">Transferase</keyword>
<dbReference type="EMBL" id="JAAZAL010000108">
    <property type="protein sequence ID" value="NLE31226.1"/>
    <property type="molecule type" value="Genomic_DNA"/>
</dbReference>
<evidence type="ECO:0000256" key="4">
    <source>
        <dbReference type="ARBA" id="ARBA00022679"/>
    </source>
</evidence>
<comment type="function">
    <text evidence="2 10 12">Catalyzes the transfer of a dimethylallyl group onto the adenine at position 37 in tRNAs that read codons beginning with uridine, leading to the formation of N6-(dimethylallyl)adenosine (i(6)A).</text>
</comment>
<evidence type="ECO:0000256" key="13">
    <source>
        <dbReference type="RuleBase" id="RU003785"/>
    </source>
</evidence>
<evidence type="ECO:0000256" key="1">
    <source>
        <dbReference type="ARBA" id="ARBA00001946"/>
    </source>
</evidence>